<proteinExistence type="predicted"/>
<organism evidence="2 3">
    <name type="scientific">Taibaiella lutea</name>
    <dbReference type="NCBI Taxonomy" id="2608001"/>
    <lineage>
        <taxon>Bacteria</taxon>
        <taxon>Pseudomonadati</taxon>
        <taxon>Bacteroidota</taxon>
        <taxon>Chitinophagia</taxon>
        <taxon>Chitinophagales</taxon>
        <taxon>Chitinophagaceae</taxon>
        <taxon>Taibaiella</taxon>
    </lineage>
</organism>
<name>A0A5M6CWX4_9BACT</name>
<evidence type="ECO:0000313" key="3">
    <source>
        <dbReference type="Proteomes" id="UP000323632"/>
    </source>
</evidence>
<evidence type="ECO:0000313" key="2">
    <source>
        <dbReference type="EMBL" id="KAA5537405.1"/>
    </source>
</evidence>
<keyword evidence="1" id="KW-0732">Signal</keyword>
<dbReference type="GO" id="GO:0004180">
    <property type="term" value="F:carboxypeptidase activity"/>
    <property type="evidence" value="ECO:0007669"/>
    <property type="project" value="UniProtKB-KW"/>
</dbReference>
<dbReference type="AlphaFoldDB" id="A0A5M6CWX4"/>
<dbReference type="Proteomes" id="UP000323632">
    <property type="component" value="Unassembled WGS sequence"/>
</dbReference>
<dbReference type="InterPro" id="IPR008969">
    <property type="entry name" value="CarboxyPept-like_regulatory"/>
</dbReference>
<feature type="chain" id="PRO_5024291321" evidence="1">
    <location>
        <begin position="23"/>
        <end position="596"/>
    </location>
</feature>
<keyword evidence="2" id="KW-0378">Hydrolase</keyword>
<accession>A0A5M6CWX4</accession>
<keyword evidence="2" id="KW-0645">Protease</keyword>
<sequence>MKLFPKLLLFIILICFAATIHAQSILEKRMSIDAKNKKVSDVFKMAEKQGGFYFSYNNNIINEDSIVTISINNKSLKFLLESLFGNQFQYQESTNHLIIQPNTSPDYWYVSGYVIDMNTGEPVGYATVFEQQQLIATMTDEHGFFKLPLKEKRSQTSISVSKLSYKDTVLLMSASRQEVIKIPIQPKAYELDSVVISGVEQNWLAGLFISSKQTMNSLNLSNFFTKQPVQFSLTPGLGSHGSMGSQVVNKFSLNLLGGYTAGVKGFELGGLFNIDKGNMGYAQFAGLFNVVGGEIQGVQVAGLYNNGLENMQGCQAAGLANIVMKDVEGVQVAGIYNYSSNVYGFQASGVGSVNTQSCHGMVVGGTFNVARNMNGVQLAGTVNVTLAKTEGLQVAGTTNFSMKEMNGLQLSGILNYTRKLKGVQIGMINIADSSDGYSIGLVNIVIHGYHKLSVSSSEWQQLSIAYKSGNAKLYSMLLGGMQLDRNKKAYSYGYGLGSDRRIGKKGFYINPELTHQYIYNGNDAHQNLLSRLQINLKYKLGKYADIYAGPAFSVLYSKQTTPVEGYQYDFTNGYPSFSMGKYVTGWIGWNIGLDLF</sequence>
<dbReference type="SUPFAM" id="SSF49464">
    <property type="entry name" value="Carboxypeptidase regulatory domain-like"/>
    <property type="match status" value="1"/>
</dbReference>
<keyword evidence="3" id="KW-1185">Reference proteome</keyword>
<gene>
    <name evidence="2" type="ORF">F0919_06940</name>
</gene>
<comment type="caution">
    <text evidence="2">The sequence shown here is derived from an EMBL/GenBank/DDBJ whole genome shotgun (WGS) entry which is preliminary data.</text>
</comment>
<keyword evidence="2" id="KW-0121">Carboxypeptidase</keyword>
<reference evidence="2 3" key="1">
    <citation type="submission" date="2019-09" db="EMBL/GenBank/DDBJ databases">
        <title>Genome sequence and assembly of Taibaiella sp.</title>
        <authorList>
            <person name="Chhetri G."/>
        </authorList>
    </citation>
    <scope>NUCLEOTIDE SEQUENCE [LARGE SCALE GENOMIC DNA]</scope>
    <source>
        <strain evidence="2 3">KVB11</strain>
    </source>
</reference>
<dbReference type="Pfam" id="PF13715">
    <property type="entry name" value="CarbopepD_reg_2"/>
    <property type="match status" value="1"/>
</dbReference>
<feature type="signal peptide" evidence="1">
    <location>
        <begin position="1"/>
        <end position="22"/>
    </location>
</feature>
<protein>
    <submittedName>
        <fullName evidence="2">Carboxypeptidase-like regulatory domain-containing protein</fullName>
    </submittedName>
</protein>
<dbReference type="EMBL" id="VWSH01000001">
    <property type="protein sequence ID" value="KAA5537405.1"/>
    <property type="molecule type" value="Genomic_DNA"/>
</dbReference>
<dbReference type="RefSeq" id="WP_150031981.1">
    <property type="nucleotide sequence ID" value="NZ_VWSH01000001.1"/>
</dbReference>
<evidence type="ECO:0000256" key="1">
    <source>
        <dbReference type="SAM" id="SignalP"/>
    </source>
</evidence>